<reference evidence="4" key="1">
    <citation type="submission" date="2020-10" db="EMBL/GenBank/DDBJ databases">
        <authorList>
            <person name="Gilroy R."/>
        </authorList>
    </citation>
    <scope>NUCLEOTIDE SEQUENCE</scope>
    <source>
        <strain evidence="4">ChiSjej3B21-11622</strain>
    </source>
</reference>
<dbReference type="AlphaFoldDB" id="A0A9D0ZZM9"/>
<dbReference type="PROSITE" id="PS51781">
    <property type="entry name" value="SH3B"/>
    <property type="match status" value="1"/>
</dbReference>
<name>A0A9D0ZZM9_9FIRM</name>
<feature type="region of interest" description="Disordered" evidence="1">
    <location>
        <begin position="308"/>
        <end position="329"/>
    </location>
</feature>
<organism evidence="4 5">
    <name type="scientific">Candidatus Limivivens merdigallinarum</name>
    <dbReference type="NCBI Taxonomy" id="2840859"/>
    <lineage>
        <taxon>Bacteria</taxon>
        <taxon>Bacillati</taxon>
        <taxon>Bacillota</taxon>
        <taxon>Clostridia</taxon>
        <taxon>Lachnospirales</taxon>
        <taxon>Lachnospiraceae</taxon>
        <taxon>Lachnospiraceae incertae sedis</taxon>
        <taxon>Candidatus Limivivens</taxon>
    </lineage>
</organism>
<dbReference type="EMBL" id="DVFT01000200">
    <property type="protein sequence ID" value="HIQ97603.1"/>
    <property type="molecule type" value="Genomic_DNA"/>
</dbReference>
<keyword evidence="2" id="KW-0472">Membrane</keyword>
<dbReference type="Proteomes" id="UP000886886">
    <property type="component" value="Unassembled WGS sequence"/>
</dbReference>
<evidence type="ECO:0000256" key="1">
    <source>
        <dbReference type="SAM" id="MobiDB-lite"/>
    </source>
</evidence>
<proteinExistence type="predicted"/>
<dbReference type="Pfam" id="PF08239">
    <property type="entry name" value="SH3_3"/>
    <property type="match status" value="1"/>
</dbReference>
<evidence type="ECO:0000256" key="2">
    <source>
        <dbReference type="SAM" id="Phobius"/>
    </source>
</evidence>
<sequence length="329" mass="36087">MDNFREWLSDNLRYILLGLAVIVVIAVVVVGVRLVGSLIGGGSDDSQLETLPPMTETGSEAESQTETISNPLQQDIPAVLEAVQQYYQAISSKDIETVRNMSESFTEEDQQRIENNLVESYDNIATYSKTGPVDGSYVVYVYYEAKIPGIETATPSLISLYLETAEDGTLYKADTNDEEVESYIQQCNEDSDVQSLMEEVNAKLEEVLEADPELASLLEEQGQPDTEIALPDSSQVDVQVNTAMVTTDEIILRADSRTDSDQLNVIPAGTTVTRVEELDNGWSRIRYDDGSGQVYEGYVMTQYLTSASSETQETAAAETGTQETGTGET</sequence>
<keyword evidence="2" id="KW-1133">Transmembrane helix</keyword>
<evidence type="ECO:0000313" key="4">
    <source>
        <dbReference type="EMBL" id="HIQ97603.1"/>
    </source>
</evidence>
<dbReference type="InterPro" id="IPR003646">
    <property type="entry name" value="SH3-like_bac-type"/>
</dbReference>
<gene>
    <name evidence="4" type="ORF">IAB26_13730</name>
</gene>
<dbReference type="Gene3D" id="2.30.30.40">
    <property type="entry name" value="SH3 Domains"/>
    <property type="match status" value="1"/>
</dbReference>
<protein>
    <submittedName>
        <fullName evidence="4">SH3 domain-containing protein</fullName>
    </submittedName>
</protein>
<evidence type="ECO:0000259" key="3">
    <source>
        <dbReference type="PROSITE" id="PS51781"/>
    </source>
</evidence>
<feature type="transmembrane region" description="Helical" evidence="2">
    <location>
        <begin position="12"/>
        <end position="35"/>
    </location>
</feature>
<comment type="caution">
    <text evidence="4">The sequence shown here is derived from an EMBL/GenBank/DDBJ whole genome shotgun (WGS) entry which is preliminary data.</text>
</comment>
<reference evidence="4" key="2">
    <citation type="journal article" date="2021" name="PeerJ">
        <title>Extensive microbial diversity within the chicken gut microbiome revealed by metagenomics and culture.</title>
        <authorList>
            <person name="Gilroy R."/>
            <person name="Ravi A."/>
            <person name="Getino M."/>
            <person name="Pursley I."/>
            <person name="Horton D.L."/>
            <person name="Alikhan N.F."/>
            <person name="Baker D."/>
            <person name="Gharbi K."/>
            <person name="Hall N."/>
            <person name="Watson M."/>
            <person name="Adriaenssens E.M."/>
            <person name="Foster-Nyarko E."/>
            <person name="Jarju S."/>
            <person name="Secka A."/>
            <person name="Antonio M."/>
            <person name="Oren A."/>
            <person name="Chaudhuri R.R."/>
            <person name="La Ragione R."/>
            <person name="Hildebrand F."/>
            <person name="Pallen M.J."/>
        </authorList>
    </citation>
    <scope>NUCLEOTIDE SEQUENCE</scope>
    <source>
        <strain evidence="4">ChiSjej3B21-11622</strain>
    </source>
</reference>
<feature type="domain" description="SH3b" evidence="3">
    <location>
        <begin position="240"/>
        <end position="308"/>
    </location>
</feature>
<accession>A0A9D0ZZM9</accession>
<keyword evidence="2" id="KW-0812">Transmembrane</keyword>
<evidence type="ECO:0000313" key="5">
    <source>
        <dbReference type="Proteomes" id="UP000886886"/>
    </source>
</evidence>